<sequence>MKTIKKAFVGTIALFLTSCASTAKFPVSSVTPAAEIVAKMKKDKNDNAVIVVTAKNLASADRLNPPKNNYVVWIVTEDNGTKNIGQLMNKNANKSVLTTSTPFKVKEIYITAEEQGNISYPSGIEISRTSF</sequence>
<dbReference type="RefSeq" id="WP_114753389.1">
    <property type="nucleotide sequence ID" value="NZ_QQBA01000002.1"/>
</dbReference>
<dbReference type="Proteomes" id="UP000321392">
    <property type="component" value="Unassembled WGS sequence"/>
</dbReference>
<protein>
    <recommendedName>
        <fullName evidence="6">Anti-sigma-K factor rskA</fullName>
    </recommendedName>
</protein>
<comment type="caution">
    <text evidence="3">The sequence shown here is derived from an EMBL/GenBank/DDBJ whole genome shotgun (WGS) entry which is preliminary data.</text>
</comment>
<reference evidence="3" key="3">
    <citation type="submission" date="2019-07" db="EMBL/GenBank/DDBJ databases">
        <authorList>
            <person name="Whitman W."/>
            <person name="Huntemann M."/>
            <person name="Clum A."/>
            <person name="Pillay M."/>
            <person name="Palaniappan K."/>
            <person name="Varghese N."/>
            <person name="Mikhailova N."/>
            <person name="Stamatis D."/>
            <person name="Reddy T."/>
            <person name="Daum C."/>
            <person name="Shapiro N."/>
            <person name="Ivanova N."/>
            <person name="Kyrpides N."/>
            <person name="Woyke T."/>
        </authorList>
    </citation>
    <scope>NUCLEOTIDE SEQUENCE</scope>
    <source>
        <strain evidence="3">CGMCC 1.5380</strain>
    </source>
</reference>
<dbReference type="EMBL" id="VLKX01000002">
    <property type="protein sequence ID" value="TWI50570.1"/>
    <property type="molecule type" value="Genomic_DNA"/>
</dbReference>
<evidence type="ECO:0000313" key="4">
    <source>
        <dbReference type="Proteomes" id="UP000254518"/>
    </source>
</evidence>
<reference evidence="3 5" key="1">
    <citation type="journal article" date="2015" name="Stand. Genomic Sci.">
        <title>Genomic Encyclopedia of Bacterial and Archaeal Type Strains, Phase III: the genomes of soil and plant-associated and newly described type strains.</title>
        <authorList>
            <person name="Whitman W.B."/>
            <person name="Woyke T."/>
            <person name="Klenk H.P."/>
            <person name="Zhou Y."/>
            <person name="Lilburn T.G."/>
            <person name="Beck B.J."/>
            <person name="De Vos P."/>
            <person name="Vandamme P."/>
            <person name="Eisen J.A."/>
            <person name="Garrity G."/>
            <person name="Hugenholtz P."/>
            <person name="Kyrpides N.C."/>
        </authorList>
    </citation>
    <scope>NUCLEOTIDE SEQUENCE [LARGE SCALE GENOMIC DNA]</scope>
    <source>
        <strain evidence="3 5">CGMCC 1.5380</strain>
    </source>
</reference>
<dbReference type="EMBL" id="QQBA01000002">
    <property type="protein sequence ID" value="RDI57630.1"/>
    <property type="molecule type" value="Genomic_DNA"/>
</dbReference>
<dbReference type="AlphaFoldDB" id="A0A562Q281"/>
<evidence type="ECO:0000313" key="5">
    <source>
        <dbReference type="Proteomes" id="UP000321392"/>
    </source>
</evidence>
<accession>A0A562Q281</accession>
<feature type="signal peptide" evidence="1">
    <location>
        <begin position="1"/>
        <end position="23"/>
    </location>
</feature>
<gene>
    <name evidence="2" type="ORF">DFR66_102253</name>
    <name evidence="3" type="ORF">IQ02_00465</name>
</gene>
<keyword evidence="4" id="KW-1185">Reference proteome</keyword>
<keyword evidence="1" id="KW-0732">Signal</keyword>
<dbReference type="PROSITE" id="PS51257">
    <property type="entry name" value="PROKAR_LIPOPROTEIN"/>
    <property type="match status" value="1"/>
</dbReference>
<evidence type="ECO:0000256" key="1">
    <source>
        <dbReference type="SAM" id="SignalP"/>
    </source>
</evidence>
<evidence type="ECO:0000313" key="2">
    <source>
        <dbReference type="EMBL" id="RDI57630.1"/>
    </source>
</evidence>
<feature type="chain" id="PRO_5023073736" description="Anti-sigma-K factor rskA" evidence="1">
    <location>
        <begin position="24"/>
        <end position="131"/>
    </location>
</feature>
<proteinExistence type="predicted"/>
<dbReference type="Proteomes" id="UP000254518">
    <property type="component" value="Unassembled WGS sequence"/>
</dbReference>
<reference evidence="2 4" key="2">
    <citation type="submission" date="2018-07" db="EMBL/GenBank/DDBJ databases">
        <title>Genomic Encyclopedia of Type Strains, Phase IV (KMG-IV): sequencing the most valuable type-strain genomes for metagenomic binning, comparative biology and taxonomic classification.</title>
        <authorList>
            <person name="Goeker M."/>
        </authorList>
    </citation>
    <scope>NUCLEOTIDE SEQUENCE [LARGE SCALE GENOMIC DNA]</scope>
    <source>
        <strain evidence="2 4">DSM 19728</strain>
    </source>
</reference>
<evidence type="ECO:0000313" key="3">
    <source>
        <dbReference type="EMBL" id="TWI50570.1"/>
    </source>
</evidence>
<name>A0A562Q281_9FLAO</name>
<dbReference type="OrthoDB" id="676347at2"/>
<evidence type="ECO:0008006" key="6">
    <source>
        <dbReference type="Google" id="ProtNLM"/>
    </source>
</evidence>
<organism evidence="3 5">
    <name type="scientific">Flavobacterium glaciei</name>
    <dbReference type="NCBI Taxonomy" id="386300"/>
    <lineage>
        <taxon>Bacteria</taxon>
        <taxon>Pseudomonadati</taxon>
        <taxon>Bacteroidota</taxon>
        <taxon>Flavobacteriia</taxon>
        <taxon>Flavobacteriales</taxon>
        <taxon>Flavobacteriaceae</taxon>
        <taxon>Flavobacterium</taxon>
    </lineage>
</organism>